<dbReference type="EMBL" id="WXEW01000001">
    <property type="protein sequence ID" value="NAS20536.1"/>
    <property type="molecule type" value="Genomic_DNA"/>
</dbReference>
<evidence type="ECO:0000256" key="1">
    <source>
        <dbReference type="SAM" id="MobiDB-lite"/>
    </source>
</evidence>
<dbReference type="Proteomes" id="UP000479526">
    <property type="component" value="Unassembled WGS sequence"/>
</dbReference>
<evidence type="ECO:0000313" key="3">
    <source>
        <dbReference type="Proteomes" id="UP000479526"/>
    </source>
</evidence>
<keyword evidence="3" id="KW-1185">Reference proteome</keyword>
<protein>
    <submittedName>
        <fullName evidence="2">Uncharacterized protein</fullName>
    </submittedName>
</protein>
<proteinExistence type="predicted"/>
<feature type="region of interest" description="Disordered" evidence="1">
    <location>
        <begin position="417"/>
        <end position="442"/>
    </location>
</feature>
<accession>A0A7C9NK77</accession>
<reference evidence="2 3" key="1">
    <citation type="submission" date="2020-01" db="EMBL/GenBank/DDBJ databases">
        <title>Herbidospora sp. NEAU-GS84 nov., a novel actinomycete isolated from soil.</title>
        <authorList>
            <person name="Han L."/>
        </authorList>
    </citation>
    <scope>NUCLEOTIDE SEQUENCE [LARGE SCALE GENOMIC DNA]</scope>
    <source>
        <strain evidence="2 3">NEAU-GS84</strain>
    </source>
</reference>
<gene>
    <name evidence="2" type="ORF">GT755_02425</name>
</gene>
<comment type="caution">
    <text evidence="2">The sequence shown here is derived from an EMBL/GenBank/DDBJ whole genome shotgun (WGS) entry which is preliminary data.</text>
</comment>
<name>A0A7C9NK77_9ACTN</name>
<evidence type="ECO:0000313" key="2">
    <source>
        <dbReference type="EMBL" id="NAS20536.1"/>
    </source>
</evidence>
<dbReference type="AlphaFoldDB" id="A0A7C9NK77"/>
<feature type="compositionally biased region" description="Basic residues" evidence="1">
    <location>
        <begin position="418"/>
        <end position="429"/>
    </location>
</feature>
<organism evidence="2 3">
    <name type="scientific">Herbidospora solisilvae</name>
    <dbReference type="NCBI Taxonomy" id="2696284"/>
    <lineage>
        <taxon>Bacteria</taxon>
        <taxon>Bacillati</taxon>
        <taxon>Actinomycetota</taxon>
        <taxon>Actinomycetes</taxon>
        <taxon>Streptosporangiales</taxon>
        <taxon>Streptosporangiaceae</taxon>
        <taxon>Herbidospora</taxon>
    </lineage>
</organism>
<sequence length="593" mass="65746">MLGSPKSHEPILMPFGRIDAELLRKRHSARRFFCGEWLGGCGKELYTRIGPQKVPHFAHHPEGTSRPITCRRSSNDVGSADHLYIRQALTRWLTKQDHQIREFSWEGTIPRQGGTCTGMTIETTKGLLIAIALRPDLRWDSDRPWPQRDAALRRSHKKVDWLFSPTVPMVKHMTRRQGYALVVDCESDGLRRTVRIGTKIGGKIPLWANLEDCKLDEQGRIWTPHVADHRRRSVRLPGAPAEVEHAKVMEPPPESRAVEAGVGSIIGFPLSISLLAVVPCSTNGCVIEAEIKSEVVTLPTQQVRIVLPEQTADVVIGRDHRVIGPALISAEGTQTGVTWRIHAQGLQAFPQGELEPLAEPTPTRTDEVSPEASAWGRLESILDGLTEARRARDVKASTRLNGEAEALIATLGATEQKRARKRLNRRRRADNRAEAPPAASSQSVRELGRILDLAFDKARAGDVPEARRLHGQALELFRSVPIAHVGAFQELLNSLQRALTSQPTVLQTRRSATTKPSRHSHRAVRQKISAYIDLIGHAIDQGKPSYAKELCKGLEPLLAGSPESLYLAESKQLAEYKTQISALHDRIVSGRSD</sequence>
<dbReference type="RefSeq" id="WP_161478029.1">
    <property type="nucleotide sequence ID" value="NZ_WXEW01000001.1"/>
</dbReference>